<dbReference type="InterPro" id="IPR016024">
    <property type="entry name" value="ARM-type_fold"/>
</dbReference>
<name>A0AAW2IFB4_9NEOP</name>
<feature type="region of interest" description="Disordered" evidence="1">
    <location>
        <begin position="517"/>
        <end position="589"/>
    </location>
</feature>
<dbReference type="Gene3D" id="1.25.10.10">
    <property type="entry name" value="Leucine-rich Repeat Variant"/>
    <property type="match status" value="1"/>
</dbReference>
<dbReference type="InterPro" id="IPR052087">
    <property type="entry name" value="RRP12"/>
</dbReference>
<dbReference type="PANTHER" id="PTHR48287">
    <property type="entry name" value="ARM REPEAT SUPERFAMILY PROTEIN"/>
    <property type="match status" value="1"/>
</dbReference>
<sequence length="636" mass="72161">MASLRRLIKRSEERPDKSDAQELARFAKNYLPLLFTLYTTKTEATDEGGERLAAFDTIKIYLNITSPEICAELFDRALKIMDDTTSDAFTKESVMDLLKLLIPYQNEDRLSAIYSKCINAIKKSKVKKDEKKAYRLLEVLIASDTPSCKKFMTEKTKELLTFILKSLKRNDVKYRGARLRCILHLLKYIPENQYNALKEIIPEAIICCRDINQRTRMFAFRLLEQMFVLCRKWSDKEEADIIRDYVNMIIGGLAGTPTLVSATVLALAKLTSTLRAELPPDVVQLLLESVCLLLALPTREIVGSALTYLKVFITAIQKPQLFAYLPAIVKAVISMVDDCRNHFRLKTRDVLDRLLRKFGYDTIKLLIPEDDTIMHKRLKNLRRIHLKKQAHKSESEDEDSAIGEFALKAKSKSIDDILASSDEESDDEEEKAEKKWNDKGQSYIEEDPDNIVDFLTPTATGKITAAKPVVKKKKERDVKMSSDGRLIIMDEKVEKSECASEMDDIESMMSEVVIGKKRKLSTSSDGASKYQAGGTGIHRPTKAPKLENSKKAKKEKTKPGKKGLPTFKTGKEYRAKKARGDVKLKGKPDPYAYIPLSRKLLNKRKRQKSSAQFKGVVQAALKGARKGSKAKMRKQK</sequence>
<feature type="compositionally biased region" description="Basic residues" evidence="1">
    <location>
        <begin position="551"/>
        <end position="561"/>
    </location>
</feature>
<dbReference type="PANTHER" id="PTHR48287:SF1">
    <property type="entry name" value="ARM REPEAT SUPERFAMILY PROTEIN"/>
    <property type="match status" value="1"/>
</dbReference>
<dbReference type="SUPFAM" id="SSF48371">
    <property type="entry name" value="ARM repeat"/>
    <property type="match status" value="1"/>
</dbReference>
<feature type="compositionally biased region" description="Basic and acidic residues" evidence="1">
    <location>
        <begin position="569"/>
        <end position="588"/>
    </location>
</feature>
<feature type="compositionally biased region" description="Basic residues" evidence="1">
    <location>
        <begin position="623"/>
        <end position="636"/>
    </location>
</feature>
<evidence type="ECO:0008006" key="3">
    <source>
        <dbReference type="Google" id="ProtNLM"/>
    </source>
</evidence>
<organism evidence="2">
    <name type="scientific">Menopon gallinae</name>
    <name type="common">poultry shaft louse</name>
    <dbReference type="NCBI Taxonomy" id="328185"/>
    <lineage>
        <taxon>Eukaryota</taxon>
        <taxon>Metazoa</taxon>
        <taxon>Ecdysozoa</taxon>
        <taxon>Arthropoda</taxon>
        <taxon>Hexapoda</taxon>
        <taxon>Insecta</taxon>
        <taxon>Pterygota</taxon>
        <taxon>Neoptera</taxon>
        <taxon>Paraneoptera</taxon>
        <taxon>Psocodea</taxon>
        <taxon>Troctomorpha</taxon>
        <taxon>Phthiraptera</taxon>
        <taxon>Amblycera</taxon>
        <taxon>Menoponidae</taxon>
        <taxon>Menopon</taxon>
    </lineage>
</organism>
<dbReference type="InterPro" id="IPR011989">
    <property type="entry name" value="ARM-like"/>
</dbReference>
<reference evidence="2" key="1">
    <citation type="journal article" date="2024" name="Gigascience">
        <title>Chromosome-level genome of the poultry shaft louse Menopon gallinae provides insight into the host-switching and adaptive evolution of parasitic lice.</title>
        <authorList>
            <person name="Xu Y."/>
            <person name="Ma L."/>
            <person name="Liu S."/>
            <person name="Liang Y."/>
            <person name="Liu Q."/>
            <person name="He Z."/>
            <person name="Tian L."/>
            <person name="Duan Y."/>
            <person name="Cai W."/>
            <person name="Li H."/>
            <person name="Song F."/>
        </authorList>
    </citation>
    <scope>NUCLEOTIDE SEQUENCE</scope>
    <source>
        <strain evidence="2">Cailab_2023a</strain>
    </source>
</reference>
<dbReference type="AlphaFoldDB" id="A0AAW2IFB4"/>
<evidence type="ECO:0000256" key="1">
    <source>
        <dbReference type="SAM" id="MobiDB-lite"/>
    </source>
</evidence>
<dbReference type="EMBL" id="JARGDH010000001">
    <property type="protein sequence ID" value="KAL0280180.1"/>
    <property type="molecule type" value="Genomic_DNA"/>
</dbReference>
<feature type="region of interest" description="Disordered" evidence="1">
    <location>
        <begin position="603"/>
        <end position="636"/>
    </location>
</feature>
<protein>
    <recommendedName>
        <fullName evidence="3">RRP12-like protein</fullName>
    </recommendedName>
</protein>
<gene>
    <name evidence="2" type="ORF">PYX00_001552</name>
</gene>
<feature type="compositionally biased region" description="Acidic residues" evidence="1">
    <location>
        <begin position="421"/>
        <end position="430"/>
    </location>
</feature>
<comment type="caution">
    <text evidence="2">The sequence shown here is derived from an EMBL/GenBank/DDBJ whole genome shotgun (WGS) entry which is preliminary data.</text>
</comment>
<evidence type="ECO:0000313" key="2">
    <source>
        <dbReference type="EMBL" id="KAL0280180.1"/>
    </source>
</evidence>
<feature type="region of interest" description="Disordered" evidence="1">
    <location>
        <begin position="418"/>
        <end position="442"/>
    </location>
</feature>
<proteinExistence type="predicted"/>
<accession>A0AAW2IFB4</accession>